<keyword evidence="1" id="KW-0472">Membrane</keyword>
<dbReference type="Proteomes" id="UP000215214">
    <property type="component" value="Chromosome TJEJU"/>
</dbReference>
<accession>A0A238UAB6</accession>
<dbReference type="RefSeq" id="WP_095071336.1">
    <property type="nucleotide sequence ID" value="NZ_LT899436.1"/>
</dbReference>
<evidence type="ECO:0000313" key="2">
    <source>
        <dbReference type="EMBL" id="SNR15508.1"/>
    </source>
</evidence>
<dbReference type="AlphaFoldDB" id="A0A238UAB6"/>
<feature type="transmembrane region" description="Helical" evidence="1">
    <location>
        <begin position="173"/>
        <end position="198"/>
    </location>
</feature>
<proteinExistence type="predicted"/>
<name>A0A238UAB6_9FLAO</name>
<evidence type="ECO:0000256" key="1">
    <source>
        <dbReference type="SAM" id="Phobius"/>
    </source>
</evidence>
<keyword evidence="1" id="KW-1133">Transmembrane helix</keyword>
<dbReference type="KEGG" id="tje:TJEJU_1799"/>
<feature type="transmembrane region" description="Helical" evidence="1">
    <location>
        <begin position="247"/>
        <end position="266"/>
    </location>
</feature>
<feature type="transmembrane region" description="Helical" evidence="1">
    <location>
        <begin position="21"/>
        <end position="45"/>
    </location>
</feature>
<dbReference type="EMBL" id="LT899436">
    <property type="protein sequence ID" value="SNR15508.1"/>
    <property type="molecule type" value="Genomic_DNA"/>
</dbReference>
<keyword evidence="3" id="KW-1185">Reference proteome</keyword>
<feature type="transmembrane region" description="Helical" evidence="1">
    <location>
        <begin position="134"/>
        <end position="161"/>
    </location>
</feature>
<protein>
    <submittedName>
        <fullName evidence="2">Uncharacterized protein</fullName>
    </submittedName>
</protein>
<reference evidence="2 3" key="1">
    <citation type="submission" date="2017-07" db="EMBL/GenBank/DDBJ databases">
        <authorList>
            <person name="Sun Z.S."/>
            <person name="Albrecht U."/>
            <person name="Echele G."/>
            <person name="Lee C.C."/>
        </authorList>
    </citation>
    <scope>NUCLEOTIDE SEQUENCE [LARGE SCALE GENOMIC DNA]</scope>
    <source>
        <strain evidence="3">type strain: KCTC 22618</strain>
    </source>
</reference>
<feature type="transmembrane region" description="Helical" evidence="1">
    <location>
        <begin position="57"/>
        <end position="81"/>
    </location>
</feature>
<organism evidence="2 3">
    <name type="scientific">Tenacibaculum jejuense</name>
    <dbReference type="NCBI Taxonomy" id="584609"/>
    <lineage>
        <taxon>Bacteria</taxon>
        <taxon>Pseudomonadati</taxon>
        <taxon>Bacteroidota</taxon>
        <taxon>Flavobacteriia</taxon>
        <taxon>Flavobacteriales</taxon>
        <taxon>Flavobacteriaceae</taxon>
        <taxon>Tenacibaculum</taxon>
    </lineage>
</organism>
<sequence>MEKSTENSAKQWLQRLKDESWEAELLVSAVAIFGTFKLFGIIGWLTNKFIDIISLDLYFSAYMVVFFGLFAISILASMFVIHFSLRAYWIGLVGLNSVFPDYSIEDSAYSKIYTEKMLEILPKLKDSIEKVDELCSVIFSVAFTFLLIYSYFSFLASIYILTYNAFSETVDPIYLLIPLFILGILFVLQMFLSVYANLKNNKEKSELQIFTFKVNKFVSMVTFGPLYKSILQVSMIFGSNFKKKKRLVLLMLVFIFSGAFTAIYQISETNILYLINPKKYHNNNLIRPVFYADTNSESTYLIEPEIESEKIDHKLFKVFIPLFTYENRLRRKICKYTDEDLDSDNKNEILQNCYKTYVTLKVNDKKILAPNYIRQIHHRTGQFGIVTYINTEELAMGQHYISIKKGEHKEWKIPFFLEK</sequence>
<evidence type="ECO:0000313" key="3">
    <source>
        <dbReference type="Proteomes" id="UP000215214"/>
    </source>
</evidence>
<dbReference type="OrthoDB" id="1491387at2"/>
<keyword evidence="1" id="KW-0812">Transmembrane</keyword>
<gene>
    <name evidence="2" type="ORF">TJEJU_1799</name>
</gene>